<dbReference type="Pfam" id="PF00581">
    <property type="entry name" value="Rhodanese"/>
    <property type="match status" value="1"/>
</dbReference>
<protein>
    <submittedName>
        <fullName evidence="2">Sulfurtransferase</fullName>
    </submittedName>
</protein>
<accession>A0A106C3P6</accession>
<dbReference type="RefSeq" id="WP_059744424.1">
    <property type="nucleotide sequence ID" value="NZ_JBBMQR010000027.1"/>
</dbReference>
<name>A0A106C3P6_SHEFR</name>
<dbReference type="Gene3D" id="3.40.250.10">
    <property type="entry name" value="Rhodanese-like domain"/>
    <property type="match status" value="1"/>
</dbReference>
<dbReference type="SMART" id="SM00450">
    <property type="entry name" value="RHOD"/>
    <property type="match status" value="1"/>
</dbReference>
<dbReference type="InterPro" id="IPR036873">
    <property type="entry name" value="Rhodanese-like_dom_sf"/>
</dbReference>
<sequence length="119" mass="13646">MQPSPAFASLVDSVMPHVNLLTIEQYQQQDQWQLIDVREDNEWLQGHLPNAKHLSRGIIERDIEHRFPDKSTPILLYCGAGQRAALSAYNLQLMGYTQVASMIGGYRAWIQHQFPIVED</sequence>
<dbReference type="Proteomes" id="UP000055702">
    <property type="component" value="Unassembled WGS sequence"/>
</dbReference>
<dbReference type="InterPro" id="IPR001763">
    <property type="entry name" value="Rhodanese-like_dom"/>
</dbReference>
<dbReference type="AlphaFoldDB" id="A0A106C3P6"/>
<comment type="caution">
    <text evidence="2">The sequence shown here is derived from an EMBL/GenBank/DDBJ whole genome shotgun (WGS) entry which is preliminary data.</text>
</comment>
<dbReference type="PANTHER" id="PTHR43031:SF1">
    <property type="entry name" value="PYRIDINE NUCLEOTIDE-DISULPHIDE OXIDOREDUCTASE"/>
    <property type="match status" value="1"/>
</dbReference>
<evidence type="ECO:0000313" key="3">
    <source>
        <dbReference type="Proteomes" id="UP000055702"/>
    </source>
</evidence>
<keyword evidence="2" id="KW-0808">Transferase</keyword>
<dbReference type="CDD" id="cd00158">
    <property type="entry name" value="RHOD"/>
    <property type="match status" value="1"/>
</dbReference>
<dbReference type="PROSITE" id="PS50206">
    <property type="entry name" value="RHODANESE_3"/>
    <property type="match status" value="1"/>
</dbReference>
<dbReference type="InterPro" id="IPR050229">
    <property type="entry name" value="GlpE_sulfurtransferase"/>
</dbReference>
<dbReference type="GO" id="GO:0016740">
    <property type="term" value="F:transferase activity"/>
    <property type="evidence" value="ECO:0007669"/>
    <property type="project" value="UniProtKB-KW"/>
</dbReference>
<gene>
    <name evidence="2" type="ORF">AWJ07_03795</name>
</gene>
<reference evidence="2 3" key="1">
    <citation type="submission" date="2016-01" db="EMBL/GenBank/DDBJ databases">
        <title>Draft genome of the antarctic isolate Shewanella frigidimarina Ag06-30.</title>
        <authorList>
            <person name="Parmeciano Di Noto G."/>
            <person name="Vazquez S."/>
            <person name="Mac Cormack W."/>
            <person name="Iriarte A."/>
            <person name="Quiroga C."/>
        </authorList>
    </citation>
    <scope>NUCLEOTIDE SEQUENCE [LARGE SCALE GENOMIC DNA]</scope>
    <source>
        <strain evidence="2 3">Ag06-30</strain>
    </source>
</reference>
<organism evidence="2">
    <name type="scientific">Shewanella frigidimarina</name>
    <dbReference type="NCBI Taxonomy" id="56812"/>
    <lineage>
        <taxon>Bacteria</taxon>
        <taxon>Pseudomonadati</taxon>
        <taxon>Pseudomonadota</taxon>
        <taxon>Gammaproteobacteria</taxon>
        <taxon>Alteromonadales</taxon>
        <taxon>Shewanellaceae</taxon>
        <taxon>Shewanella</taxon>
    </lineage>
</organism>
<dbReference type="EMBL" id="LRDC01000001">
    <property type="protein sequence ID" value="KVX03679.1"/>
    <property type="molecule type" value="Genomic_DNA"/>
</dbReference>
<dbReference type="PANTHER" id="PTHR43031">
    <property type="entry name" value="FAD-DEPENDENT OXIDOREDUCTASE"/>
    <property type="match status" value="1"/>
</dbReference>
<dbReference type="SUPFAM" id="SSF52821">
    <property type="entry name" value="Rhodanese/Cell cycle control phosphatase"/>
    <property type="match status" value="1"/>
</dbReference>
<evidence type="ECO:0000313" key="2">
    <source>
        <dbReference type="EMBL" id="KVX03679.1"/>
    </source>
</evidence>
<feature type="domain" description="Rhodanese" evidence="1">
    <location>
        <begin position="28"/>
        <end position="118"/>
    </location>
</feature>
<evidence type="ECO:0000259" key="1">
    <source>
        <dbReference type="PROSITE" id="PS50206"/>
    </source>
</evidence>
<proteinExistence type="predicted"/>